<organism evidence="1 2">
    <name type="scientific">Bacillus mycoides</name>
    <dbReference type="NCBI Taxonomy" id="1405"/>
    <lineage>
        <taxon>Bacteria</taxon>
        <taxon>Bacillati</taxon>
        <taxon>Bacillota</taxon>
        <taxon>Bacilli</taxon>
        <taxon>Bacillales</taxon>
        <taxon>Bacillaceae</taxon>
        <taxon>Bacillus</taxon>
        <taxon>Bacillus cereus group</taxon>
    </lineage>
</organism>
<dbReference type="EMBL" id="MUAI01000054">
    <property type="protein sequence ID" value="OOR03209.1"/>
    <property type="molecule type" value="Genomic_DNA"/>
</dbReference>
<reference evidence="1 2" key="1">
    <citation type="submission" date="2017-01" db="EMBL/GenBank/DDBJ databases">
        <title>Bacillus cereus isolates.</title>
        <authorList>
            <person name="Beno S.M."/>
        </authorList>
    </citation>
    <scope>NUCLEOTIDE SEQUENCE [LARGE SCALE GENOMIC DNA]</scope>
    <source>
        <strain evidence="1 2">FSL W7-1108</strain>
    </source>
</reference>
<dbReference type="Proteomes" id="UP000190696">
    <property type="component" value="Unassembled WGS sequence"/>
</dbReference>
<accession>A0A1S9T0L9</accession>
<sequence length="68" mass="8071">MIQLGLCVFFLYYSIHHFIHSYPGMGFKVFICYWISRKTVLVQKLKDNCNESINLGHTVTITLERMRD</sequence>
<evidence type="ECO:0000313" key="2">
    <source>
        <dbReference type="Proteomes" id="UP000190696"/>
    </source>
</evidence>
<name>A0A1S9T0L9_BACMY</name>
<evidence type="ECO:0000313" key="1">
    <source>
        <dbReference type="EMBL" id="OOR03209.1"/>
    </source>
</evidence>
<comment type="caution">
    <text evidence="1">The sequence shown here is derived from an EMBL/GenBank/DDBJ whole genome shotgun (WGS) entry which is preliminary data.</text>
</comment>
<proteinExistence type="predicted"/>
<gene>
    <name evidence="1" type="ORF">BW900_28335</name>
</gene>
<dbReference type="AlphaFoldDB" id="A0A1S9T0L9"/>
<protein>
    <submittedName>
        <fullName evidence="1">Uncharacterized protein</fullName>
    </submittedName>
</protein>